<sequence>MVKLNRVRVIELVEPDFFGTTLNHNIVMVEGGPSGGIMMIDTGLPGYLDEISKYLDAWGFSLEDISDVVVTHWHPDHSGNAEEIRRISKAKVYAHADEEEYLLHPRRFDLPYDSVKEELGIGEEEFQETLRRINGISFHPVTVDVKLKGGENLAGFKVIHVPGHTPGHIALHDGVVLVTGDAVRAPHGEPSPPLAFFSWDYVKALKSFKRLLSLPFRYLIPYHGEVVERW</sequence>
<dbReference type="Pfam" id="PF00753">
    <property type="entry name" value="Lactamase_B"/>
    <property type="match status" value="1"/>
</dbReference>
<dbReference type="PANTHER" id="PTHR42951">
    <property type="entry name" value="METALLO-BETA-LACTAMASE DOMAIN-CONTAINING"/>
    <property type="match status" value="1"/>
</dbReference>
<dbReference type="OrthoDB" id="197151at2157"/>
<dbReference type="Proteomes" id="UP000003980">
    <property type="component" value="Unassembled WGS sequence"/>
</dbReference>
<protein>
    <submittedName>
        <fullName evidence="2">Zn-dependent hydrolase, glyoxylase</fullName>
    </submittedName>
</protein>
<dbReference type="AlphaFoldDB" id="H2C457"/>
<dbReference type="HOGENOM" id="CLU_030571_2_4_2"/>
<accession>H2C457</accession>
<evidence type="ECO:0000259" key="1">
    <source>
        <dbReference type="SMART" id="SM00849"/>
    </source>
</evidence>
<dbReference type="GO" id="GO:0016787">
    <property type="term" value="F:hydrolase activity"/>
    <property type="evidence" value="ECO:0007669"/>
    <property type="project" value="UniProtKB-KW"/>
</dbReference>
<dbReference type="CDD" id="cd07721">
    <property type="entry name" value="yflN-like_MBL-fold"/>
    <property type="match status" value="1"/>
</dbReference>
<dbReference type="STRING" id="671065.MetMK1DRAFT_00014560"/>
<dbReference type="Gene3D" id="3.60.15.10">
    <property type="entry name" value="Ribonuclease Z/Hydroxyacylglutathione hydrolase-like"/>
    <property type="match status" value="1"/>
</dbReference>
<dbReference type="SMART" id="SM00849">
    <property type="entry name" value="Lactamase_B"/>
    <property type="match status" value="1"/>
</dbReference>
<gene>
    <name evidence="2" type="ORF">MetMK1DRAFT_00014560</name>
</gene>
<evidence type="ECO:0000313" key="2">
    <source>
        <dbReference type="EMBL" id="EHP70952.1"/>
    </source>
</evidence>
<name>H2C457_9CREN</name>
<evidence type="ECO:0000313" key="3">
    <source>
        <dbReference type="Proteomes" id="UP000003980"/>
    </source>
</evidence>
<keyword evidence="3" id="KW-1185">Reference proteome</keyword>
<keyword evidence="2" id="KW-0378">Hydrolase</keyword>
<feature type="domain" description="Metallo-beta-lactamase" evidence="1">
    <location>
        <begin position="23"/>
        <end position="223"/>
    </location>
</feature>
<dbReference type="SUPFAM" id="SSF56281">
    <property type="entry name" value="Metallo-hydrolase/oxidoreductase"/>
    <property type="match status" value="1"/>
</dbReference>
<dbReference type="InterPro" id="IPR036866">
    <property type="entry name" value="RibonucZ/Hydroxyglut_hydro"/>
</dbReference>
<dbReference type="EMBL" id="JH597761">
    <property type="protein sequence ID" value="EHP70952.1"/>
    <property type="molecule type" value="Genomic_DNA"/>
</dbReference>
<dbReference type="PANTHER" id="PTHR42951:SF17">
    <property type="entry name" value="METALLO-BETA-LACTAMASE DOMAIN-CONTAINING PROTEIN"/>
    <property type="match status" value="1"/>
</dbReference>
<dbReference type="InterPro" id="IPR050855">
    <property type="entry name" value="NDM-1-like"/>
</dbReference>
<proteinExistence type="predicted"/>
<organism evidence="2 3">
    <name type="scientific">Metallosphaera yellowstonensis MK1</name>
    <dbReference type="NCBI Taxonomy" id="671065"/>
    <lineage>
        <taxon>Archaea</taxon>
        <taxon>Thermoproteota</taxon>
        <taxon>Thermoprotei</taxon>
        <taxon>Sulfolobales</taxon>
        <taxon>Sulfolobaceae</taxon>
        <taxon>Metallosphaera</taxon>
    </lineage>
</organism>
<reference evidence="2 3" key="1">
    <citation type="submission" date="2012-01" db="EMBL/GenBank/DDBJ databases">
        <title>Improved High-Quality Draft sequence of Metallosphaera yellowstonensis MK1.</title>
        <authorList>
            <consortium name="US DOE Joint Genome Institute"/>
            <person name="Lucas S."/>
            <person name="Han J."/>
            <person name="Cheng J.-F."/>
            <person name="Goodwin L."/>
            <person name="Pitluck S."/>
            <person name="Peters L."/>
            <person name="Teshima H."/>
            <person name="Detter J.C."/>
            <person name="Han C."/>
            <person name="Tapia R."/>
            <person name="Land M."/>
            <person name="Hauser L."/>
            <person name="Kyrpides N."/>
            <person name="Kozubal M."/>
            <person name="Macur R.E."/>
            <person name="Jay Z."/>
            <person name="Inskeep W."/>
            <person name="Woyke T."/>
        </authorList>
    </citation>
    <scope>NUCLEOTIDE SEQUENCE [LARGE SCALE GENOMIC DNA]</scope>
    <source>
        <strain evidence="2 3">MK1</strain>
    </source>
</reference>
<dbReference type="InterPro" id="IPR001279">
    <property type="entry name" value="Metallo-B-lactamas"/>
</dbReference>
<dbReference type="RefSeq" id="WP_009071937.1">
    <property type="nucleotide sequence ID" value="NZ_JH597761.1"/>
</dbReference>
<dbReference type="eggNOG" id="arCOG00504">
    <property type="taxonomic scope" value="Archaea"/>
</dbReference>